<evidence type="ECO:0000313" key="3">
    <source>
        <dbReference type="Proteomes" id="UP000661691"/>
    </source>
</evidence>
<dbReference type="Proteomes" id="UP000661691">
    <property type="component" value="Unassembled WGS sequence"/>
</dbReference>
<dbReference type="EMBL" id="JACXAH010000008">
    <property type="protein sequence ID" value="MBD1371995.1"/>
    <property type="molecule type" value="Genomic_DNA"/>
</dbReference>
<keyword evidence="1" id="KW-0472">Membrane</keyword>
<gene>
    <name evidence="2" type="ORF">IC620_06430</name>
</gene>
<dbReference type="InterPro" id="IPR018710">
    <property type="entry name" value="DUF2232"/>
</dbReference>
<feature type="transmembrane region" description="Helical" evidence="1">
    <location>
        <begin position="153"/>
        <end position="174"/>
    </location>
</feature>
<organism evidence="2 3">
    <name type="scientific">Polycladospora coralii</name>
    <dbReference type="NCBI Taxonomy" id="2771432"/>
    <lineage>
        <taxon>Bacteria</taxon>
        <taxon>Bacillati</taxon>
        <taxon>Bacillota</taxon>
        <taxon>Bacilli</taxon>
        <taxon>Bacillales</taxon>
        <taxon>Thermoactinomycetaceae</taxon>
        <taxon>Polycladospora</taxon>
    </lineage>
</organism>
<keyword evidence="3" id="KW-1185">Reference proteome</keyword>
<dbReference type="Pfam" id="PF09991">
    <property type="entry name" value="DUF2232"/>
    <property type="match status" value="1"/>
</dbReference>
<dbReference type="RefSeq" id="WP_191139426.1">
    <property type="nucleotide sequence ID" value="NZ_JACXAG020000003.1"/>
</dbReference>
<feature type="transmembrane region" description="Helical" evidence="1">
    <location>
        <begin position="195"/>
        <end position="212"/>
    </location>
</feature>
<keyword evidence="1" id="KW-1133">Transmembrane helix</keyword>
<dbReference type="AlphaFoldDB" id="A0A926NAF0"/>
<reference evidence="2" key="1">
    <citation type="submission" date="2020-09" db="EMBL/GenBank/DDBJ databases">
        <title>A novel bacterium of genus Hazenella, isolated from South China Sea.</title>
        <authorList>
            <person name="Huang H."/>
            <person name="Mo K."/>
            <person name="Hu Y."/>
        </authorList>
    </citation>
    <scope>NUCLEOTIDE SEQUENCE</scope>
    <source>
        <strain evidence="2">IB182357</strain>
    </source>
</reference>
<dbReference type="PANTHER" id="PTHR41324:SF1">
    <property type="entry name" value="DUF2232 DOMAIN-CONTAINING PROTEIN"/>
    <property type="match status" value="1"/>
</dbReference>
<evidence type="ECO:0000256" key="1">
    <source>
        <dbReference type="SAM" id="Phobius"/>
    </source>
</evidence>
<accession>A0A926NAF0</accession>
<sequence length="282" mass="32402">MSQNESKERLESLKYTGLFLLFIILMPLLPILSLITPLPILLLTIKHPRSALIYPAILLLIVTLTSENPYTVGIFLAPVLIGITMGICYRVKHTTGTDIALVGVVSGVISSWIIIWIAQSLFGFLDLLDQKLNQTWSTMGIYEQLEPPQLVDYLPVMIFLFVICMVLINIWIMNKRLIRAEFPGKYITPFSKWKLPRIFLYFFVILMLVSLWNGENSWLMGILNVLYLLFMIQGAAFTSFWLKSRDWSQKWMIGLVLFHIVFPLPFLILGMVDIGTSIRKKI</sequence>
<feature type="transmembrane region" description="Helical" evidence="1">
    <location>
        <begin position="98"/>
        <end position="118"/>
    </location>
</feature>
<dbReference type="PANTHER" id="PTHR41324">
    <property type="entry name" value="MEMBRANE PROTEIN-RELATED"/>
    <property type="match status" value="1"/>
</dbReference>
<keyword evidence="1" id="KW-0812">Transmembrane</keyword>
<protein>
    <submittedName>
        <fullName evidence="2">DUF2232 domain-containing protein</fullName>
    </submittedName>
</protein>
<comment type="caution">
    <text evidence="2">The sequence shown here is derived from an EMBL/GenBank/DDBJ whole genome shotgun (WGS) entry which is preliminary data.</text>
</comment>
<feature type="transmembrane region" description="Helical" evidence="1">
    <location>
        <begin position="50"/>
        <end position="66"/>
    </location>
</feature>
<feature type="transmembrane region" description="Helical" evidence="1">
    <location>
        <begin position="251"/>
        <end position="272"/>
    </location>
</feature>
<feature type="transmembrane region" description="Helical" evidence="1">
    <location>
        <begin position="218"/>
        <end position="242"/>
    </location>
</feature>
<evidence type="ECO:0000313" key="2">
    <source>
        <dbReference type="EMBL" id="MBD1371995.1"/>
    </source>
</evidence>
<feature type="transmembrane region" description="Helical" evidence="1">
    <location>
        <begin position="20"/>
        <end position="43"/>
    </location>
</feature>
<proteinExistence type="predicted"/>
<name>A0A926NAF0_9BACL</name>
<feature type="transmembrane region" description="Helical" evidence="1">
    <location>
        <begin position="72"/>
        <end position="91"/>
    </location>
</feature>